<feature type="region of interest" description="Disordered" evidence="1">
    <location>
        <begin position="569"/>
        <end position="589"/>
    </location>
</feature>
<feature type="domain" description="Coenzyme F420 hydrogenase/dehydrogenase beta subunit C-terminal" evidence="4">
    <location>
        <begin position="1195"/>
        <end position="1361"/>
    </location>
</feature>
<keyword evidence="6" id="KW-1185">Reference proteome</keyword>
<dbReference type="SUPFAM" id="SSF53448">
    <property type="entry name" value="Nucleotide-diphospho-sugar transferases"/>
    <property type="match status" value="1"/>
</dbReference>
<dbReference type="RefSeq" id="WP_106691693.1">
    <property type="nucleotide sequence ID" value="NZ_PXNQ02000007.1"/>
</dbReference>
<evidence type="ECO:0000313" key="5">
    <source>
        <dbReference type="EMBL" id="RNF34187.1"/>
    </source>
</evidence>
<dbReference type="EMBL" id="PXNQ02000007">
    <property type="protein sequence ID" value="RNF34187.1"/>
    <property type="molecule type" value="Genomic_DNA"/>
</dbReference>
<dbReference type="InterPro" id="IPR007516">
    <property type="entry name" value="Co_F420_Hydgase/DH_bsu_N"/>
</dbReference>
<dbReference type="PANTHER" id="PTHR31332:SF0">
    <property type="entry name" value="7-HYDROXYMETHYL CHLOROPHYLL A REDUCTASE, CHLOROPLASTIC"/>
    <property type="match status" value="1"/>
</dbReference>
<organism evidence="5 6">
    <name type="scientific">Paracoccus methylarcula</name>
    <dbReference type="NCBI Taxonomy" id="72022"/>
    <lineage>
        <taxon>Bacteria</taxon>
        <taxon>Pseudomonadati</taxon>
        <taxon>Pseudomonadota</taxon>
        <taxon>Alphaproteobacteria</taxon>
        <taxon>Rhodobacterales</taxon>
        <taxon>Paracoccaceae</taxon>
        <taxon>Paracoccus</taxon>
    </lineage>
</organism>
<dbReference type="InterPro" id="IPR007525">
    <property type="entry name" value="FrhB_FdhB_C"/>
</dbReference>
<name>A0A3R7SCL5_9RHOB</name>
<protein>
    <recommendedName>
        <fullName evidence="7">4Fe-4S ferredoxin-type domain-containing protein</fullName>
    </recommendedName>
</protein>
<dbReference type="PANTHER" id="PTHR31332">
    <property type="entry name" value="7-HYDROXYMETHYL CHLOROPHYLL A REDUCTASE, CHLOROPLASTIC"/>
    <property type="match status" value="1"/>
</dbReference>
<dbReference type="InterPro" id="IPR045220">
    <property type="entry name" value="FRHB/FDHB/HCAR-like"/>
</dbReference>
<sequence>MPISTVVTSMKNEAPYIIEWVAYHRALGFDRVVVLANDCTDGTHEMLLRLHEMGAITYYENEVPVGAKPHSRALKIANLTPEVNSADFVMVLDADEFLVVKPAPHTLDVLLDVMNDRSADMMVIPWRLFGSGYNIEFEDRPVVQRFKQSMDVSNLPKVGVKTLFRQADNLRLAIHFPKPLMKGGVPISSPAKESWIDAGGQPLVQKTLTWNGGRQTIHRDFAEVAHYMIKSLDEYLLKIFRGDGLTNSSRHGIDYWRKADHNEVSDLVVAENLAGFEQERDRLFADPLLAYLHRQSIAARFEKLEKTLENQNVQHLRSILMKSTAGELNQDDIHRSRDLVTRISPAVSVEKLIDGDIPHSTLLSIADAGLADSTEISGRMFKQTGLNNAMFWPEKIFGKRPITNLVEGLKQAQQHGWGANLGVRWIHNYMRAAPKQGWPLDEEILVVLTRDDDQILSGYPAHIAQTKAKYVQKSQGGLPPLRQVLTGSETPAEVEVLIAEGKMNDPRLRLKRFLADHPQAIELNLDRPNNISEALRTIETRGPSGPLAAKLLRESLAVDLPEPDAAFLTDTDTEQRTDADPDNATPQHATTQLEAEQALGGNPAPDVREADTPARSLQIGILTLPMNRNYGGNLQAFALMRVLRDLGHCPVLLNRRQGSKDPSTSLDNPEPAANIPLYPDRIGLGKKVQNRIFVEKYMTPISREFHSSSALGSQIGEYGLEAVIVGSDQVWRPKYARGLLRDFFLGFLDEGDRDIRRIAYAASFGSETDEYKPDEKAFATPLLQLFDAVSVREDSAVDLCRNMFGVKAEHVLDPTLLLSKKDYATLLAESQRSSEGGHLLTYVLDATPDKLDVINRISNALSIEPRTTSGQSFVSADPLKAEGGDKSVEAWLASFHNASFVVTDSFHGVAFSIIFNRPFVAYGNAKRGLARFQSLLKAVGLEDRIVVDSDEVDLDSLLRPIDWEAVNGRLDALRSRSFQFLTDALDGQPNGSGGKSGIADARPKPTSLPPVSNVTEMASTAPELDADNHPLNVLCTGCGVCVSESCGTLKMVWTQDGFLEPRATKDKVPAEAIRVCPFNPAPEKLVEDEDALAKICLPDADKFDLRLGRFVGTYVGYSTAFRPTSSSGGVATYVFDQLLRRGEVDHLFVVRKASDGQYSYRIFDASENIETTSKTRYIPVSMDQLFSTIETIEGRVAVSAVSCFVKAIRLKQHYHPELKDKIPFVTGIICGGLKSRFYTDFLAQSAGIEGAYHDAEYRLKNPESLSSDYSFAAMDTNGRERRVRMQKLGDMWGTGLFKSRACDFCTDVMTELADISLGDAWLPEYKQDGMGNSVIVTRTPLAEEIIQHGIRTGELEASDVSPNTAARTQNGGFNHKQKAVKFRLLTESLTGSRAIPFVRARIQSDTTIAEIFVQMMREQSRAKSLRMWHQTGDHQEFLRRMRQTLRRLKAVTAARKHSEEVETAGLAALESPLGKTPVGTQPEAIRPLLRWVKKLLREGRINAEVLRAAYPKLSTFTERANLTERN</sequence>
<dbReference type="InterPro" id="IPR007345">
    <property type="entry name" value="Polysacch_pyruvyl_Trfase"/>
</dbReference>
<accession>A0A3R7SCL5</accession>
<feature type="domain" description="Coenzyme F420 hydrogenase/dehydrogenase beta subunit N-terminal" evidence="3">
    <location>
        <begin position="1114"/>
        <end position="1184"/>
    </location>
</feature>
<dbReference type="Pfam" id="PF04432">
    <property type="entry name" value="FrhB_FdhB_C"/>
    <property type="match status" value="1"/>
</dbReference>
<dbReference type="GO" id="GO:0052592">
    <property type="term" value="F:oxidoreductase activity, acting on CH or CH2 groups, with an iron-sulfur protein as acceptor"/>
    <property type="evidence" value="ECO:0007669"/>
    <property type="project" value="TreeGrafter"/>
</dbReference>
<proteinExistence type="predicted"/>
<dbReference type="Gene3D" id="3.90.550.10">
    <property type="entry name" value="Spore Coat Polysaccharide Biosynthesis Protein SpsA, Chain A"/>
    <property type="match status" value="1"/>
</dbReference>
<evidence type="ECO:0000259" key="2">
    <source>
        <dbReference type="Pfam" id="PF04230"/>
    </source>
</evidence>
<dbReference type="Proteomes" id="UP000238137">
    <property type="component" value="Unassembled WGS sequence"/>
</dbReference>
<dbReference type="CDD" id="cd00761">
    <property type="entry name" value="Glyco_tranf_GTA_type"/>
    <property type="match status" value="1"/>
</dbReference>
<dbReference type="Pfam" id="PF04422">
    <property type="entry name" value="FrhB_FdhB_N"/>
    <property type="match status" value="1"/>
</dbReference>
<evidence type="ECO:0000259" key="4">
    <source>
        <dbReference type="Pfam" id="PF04432"/>
    </source>
</evidence>
<dbReference type="Pfam" id="PF04230">
    <property type="entry name" value="PS_pyruv_trans"/>
    <property type="match status" value="1"/>
</dbReference>
<evidence type="ECO:0000313" key="6">
    <source>
        <dbReference type="Proteomes" id="UP000238137"/>
    </source>
</evidence>
<gene>
    <name evidence="5" type="ORF">A7A09_012335</name>
</gene>
<dbReference type="InterPro" id="IPR029044">
    <property type="entry name" value="Nucleotide-diphossugar_trans"/>
</dbReference>
<comment type="caution">
    <text evidence="5">The sequence shown here is derived from an EMBL/GenBank/DDBJ whole genome shotgun (WGS) entry which is preliminary data.</text>
</comment>
<evidence type="ECO:0000259" key="3">
    <source>
        <dbReference type="Pfam" id="PF04422"/>
    </source>
</evidence>
<feature type="region of interest" description="Disordered" evidence="1">
    <location>
        <begin position="986"/>
        <end position="1010"/>
    </location>
</feature>
<dbReference type="Pfam" id="PF13704">
    <property type="entry name" value="Glyco_tranf_2_4"/>
    <property type="match status" value="1"/>
</dbReference>
<dbReference type="OrthoDB" id="9799278at2"/>
<evidence type="ECO:0000256" key="1">
    <source>
        <dbReference type="SAM" id="MobiDB-lite"/>
    </source>
</evidence>
<reference evidence="5" key="1">
    <citation type="submission" date="2018-05" db="EMBL/GenBank/DDBJ databases">
        <title>Reclassification of Methylarcula marina and Methylarcula terricola as Paracoccus methylarcula sp.nov., comb.nov. and Paracoccus terricola comb.nov.</title>
        <authorList>
            <person name="Shmareva M.N."/>
            <person name="Doronina N.V."/>
            <person name="Vasilenko O.V."/>
            <person name="Tarlachkov S.V."/>
            <person name="Trotsenko Y.A."/>
        </authorList>
    </citation>
    <scope>NUCLEOTIDE SEQUENCE [LARGE SCALE GENOMIC DNA]</scope>
    <source>
        <strain evidence="5">VKM B-2159</strain>
    </source>
</reference>
<evidence type="ECO:0008006" key="7">
    <source>
        <dbReference type="Google" id="ProtNLM"/>
    </source>
</evidence>
<feature type="domain" description="Polysaccharide pyruvyl transferase" evidence="2">
    <location>
        <begin position="629"/>
        <end position="924"/>
    </location>
</feature>